<evidence type="ECO:0000256" key="1">
    <source>
        <dbReference type="SAM" id="MobiDB-lite"/>
    </source>
</evidence>
<protein>
    <submittedName>
        <fullName evidence="2">Uncharacterized protein</fullName>
    </submittedName>
</protein>
<name>A0AAJ8JUT4_9TREE</name>
<sequence length="484" mass="54424">MLRTKRLQSKSSAEPLSSTSTSTVITTPATTPAFSERETLLRRTPRKFFTSPTLALPPSASKLTPVKGLSPAPTVSMDKVLEALNMEGSTERAEGRALKKRLEGANTDDDKDIPNGDKVGRKKARIKVVEAVVVNGRSRAATSRMVSRSEPTRERNSMGNRSTQYLPSSPLNTESDKEHFANLASPTKFEKGKLITKEYMTSGLYCQFNDPKSEEMLVNRVLKIREEEQAAKRLTQMKKAKGGRVRPRTSIPSRRSARNTRARNNAANDEGARVKQDKKLRDGTSPLKVDRPTFPPLPYDFGYNYFFGQEHDFELPFDIRMNGRSGLLNDKKKPTHFQKICSDVYSERSRIVTDIEQYANAALRQNVKKRASAEIYATSMARIIHVETHNILFGFERVRYPKSCLIKILNTLLLKRMTDTSNVHAVPPIIVVISDTNSCALKKVAKEIFSEQAPILKAATAQEFTKTFIEKQGRSSKHTIIIFR</sequence>
<feature type="compositionally biased region" description="Low complexity" evidence="1">
    <location>
        <begin position="9"/>
        <end position="31"/>
    </location>
</feature>
<organism evidence="2 3">
    <name type="scientific">Cryptococcus depauperatus CBS 7841</name>
    <dbReference type="NCBI Taxonomy" id="1295531"/>
    <lineage>
        <taxon>Eukaryota</taxon>
        <taxon>Fungi</taxon>
        <taxon>Dikarya</taxon>
        <taxon>Basidiomycota</taxon>
        <taxon>Agaricomycotina</taxon>
        <taxon>Tremellomycetes</taxon>
        <taxon>Tremellales</taxon>
        <taxon>Cryptococcaceae</taxon>
        <taxon>Cryptococcus</taxon>
    </lineage>
</organism>
<accession>A0AAJ8JUT4</accession>
<dbReference type="GeneID" id="91088306"/>
<evidence type="ECO:0000313" key="3">
    <source>
        <dbReference type="Proteomes" id="UP000094043"/>
    </source>
</evidence>
<reference evidence="2" key="2">
    <citation type="journal article" date="2022" name="Elife">
        <title>Obligate sexual reproduction of a homothallic fungus closely related to the Cryptococcus pathogenic species complex.</title>
        <authorList>
            <person name="Passer A.R."/>
            <person name="Clancey S.A."/>
            <person name="Shea T."/>
            <person name="David-Palma M."/>
            <person name="Averette A.F."/>
            <person name="Boekhout T."/>
            <person name="Porcel B.M."/>
            <person name="Nowrousian M."/>
            <person name="Cuomo C.A."/>
            <person name="Sun S."/>
            <person name="Heitman J."/>
            <person name="Coelho M.A."/>
        </authorList>
    </citation>
    <scope>NUCLEOTIDE SEQUENCE</scope>
    <source>
        <strain evidence="2">CBS 7841</strain>
    </source>
</reference>
<feature type="region of interest" description="Disordered" evidence="1">
    <location>
        <begin position="235"/>
        <end position="291"/>
    </location>
</feature>
<reference evidence="2" key="3">
    <citation type="submission" date="2024-01" db="EMBL/GenBank/DDBJ databases">
        <authorList>
            <person name="Coelho M.A."/>
            <person name="David-Palma M."/>
            <person name="Shea T."/>
            <person name="Sun S."/>
            <person name="Cuomo C.A."/>
            <person name="Heitman J."/>
        </authorList>
    </citation>
    <scope>NUCLEOTIDE SEQUENCE</scope>
    <source>
        <strain evidence="2">CBS 7841</strain>
    </source>
</reference>
<keyword evidence="3" id="KW-1185">Reference proteome</keyword>
<gene>
    <name evidence="2" type="ORF">L203_104096</name>
</gene>
<dbReference type="EMBL" id="CP143787">
    <property type="protein sequence ID" value="WVN88881.1"/>
    <property type="molecule type" value="Genomic_DNA"/>
</dbReference>
<feature type="compositionally biased region" description="Polar residues" evidence="1">
    <location>
        <begin position="157"/>
        <end position="173"/>
    </location>
</feature>
<feature type="compositionally biased region" description="Basic residues" evidence="1">
    <location>
        <begin position="235"/>
        <end position="247"/>
    </location>
</feature>
<feature type="compositionally biased region" description="Basic and acidic residues" evidence="1">
    <location>
        <begin position="270"/>
        <end position="282"/>
    </location>
</feature>
<proteinExistence type="predicted"/>
<feature type="region of interest" description="Disordered" evidence="1">
    <location>
        <begin position="140"/>
        <end position="177"/>
    </location>
</feature>
<dbReference type="KEGG" id="cdep:91088306"/>
<reference evidence="2" key="1">
    <citation type="submission" date="2016-06" db="EMBL/GenBank/DDBJ databases">
        <authorList>
            <person name="Cuomo C."/>
            <person name="Litvintseva A."/>
            <person name="Heitman J."/>
            <person name="Chen Y."/>
            <person name="Sun S."/>
            <person name="Springer D."/>
            <person name="Dromer F."/>
            <person name="Young S."/>
            <person name="Zeng Q."/>
            <person name="Chapman S."/>
            <person name="Gujja S."/>
            <person name="Saif S."/>
            <person name="Birren B."/>
        </authorList>
    </citation>
    <scope>NUCLEOTIDE SEQUENCE</scope>
    <source>
        <strain evidence="2">CBS 7841</strain>
    </source>
</reference>
<dbReference type="RefSeq" id="XP_066069581.1">
    <property type="nucleotide sequence ID" value="XM_066213484.1"/>
</dbReference>
<feature type="region of interest" description="Disordered" evidence="1">
    <location>
        <begin position="88"/>
        <end position="121"/>
    </location>
</feature>
<feature type="region of interest" description="Disordered" evidence="1">
    <location>
        <begin position="1"/>
        <end position="42"/>
    </location>
</feature>
<feature type="compositionally biased region" description="Basic and acidic residues" evidence="1">
    <location>
        <begin position="89"/>
        <end position="103"/>
    </location>
</feature>
<dbReference type="AlphaFoldDB" id="A0AAJ8JUT4"/>
<dbReference type="Proteomes" id="UP000094043">
    <property type="component" value="Chromosome 4"/>
</dbReference>
<evidence type="ECO:0000313" key="2">
    <source>
        <dbReference type="EMBL" id="WVN88881.1"/>
    </source>
</evidence>